<protein>
    <submittedName>
        <fullName evidence="1">Uncharacterized protein</fullName>
    </submittedName>
</protein>
<proteinExistence type="predicted"/>
<reference evidence="2" key="1">
    <citation type="journal article" date="2019" name="Int. J. Syst. Evol. Microbiol.">
        <title>The Global Catalogue of Microorganisms (GCM) 10K type strain sequencing project: providing services to taxonomists for standard genome sequencing and annotation.</title>
        <authorList>
            <consortium name="The Broad Institute Genomics Platform"/>
            <consortium name="The Broad Institute Genome Sequencing Center for Infectious Disease"/>
            <person name="Wu L."/>
            <person name="Ma J."/>
        </authorList>
    </citation>
    <scope>NUCLEOTIDE SEQUENCE [LARGE SCALE GENOMIC DNA]</scope>
    <source>
        <strain evidence="2">JCM 17759</strain>
    </source>
</reference>
<organism evidence="1 2">
    <name type="scientific">Novipirellula rosea</name>
    <dbReference type="NCBI Taxonomy" id="1031540"/>
    <lineage>
        <taxon>Bacteria</taxon>
        <taxon>Pseudomonadati</taxon>
        <taxon>Planctomycetota</taxon>
        <taxon>Planctomycetia</taxon>
        <taxon>Pirellulales</taxon>
        <taxon>Pirellulaceae</taxon>
        <taxon>Novipirellula</taxon>
    </lineage>
</organism>
<sequence length="67" mass="7386">MIDPTPPKDNYGPSPMMSTIEMIREAQRLYRASEAQYASGAIVSSGFNYGSARADDATFRKRLGPSR</sequence>
<comment type="caution">
    <text evidence="1">The sequence shown here is derived from an EMBL/GenBank/DDBJ whole genome shotgun (WGS) entry which is preliminary data.</text>
</comment>
<dbReference type="RefSeq" id="WP_345326821.1">
    <property type="nucleotide sequence ID" value="NZ_BAABGA010000074.1"/>
</dbReference>
<evidence type="ECO:0000313" key="2">
    <source>
        <dbReference type="Proteomes" id="UP001500840"/>
    </source>
</evidence>
<evidence type="ECO:0000313" key="1">
    <source>
        <dbReference type="EMBL" id="GAA4465361.1"/>
    </source>
</evidence>
<gene>
    <name evidence="1" type="ORF">GCM10023156_53000</name>
</gene>
<accession>A0ABP8NF87</accession>
<dbReference type="Proteomes" id="UP001500840">
    <property type="component" value="Unassembled WGS sequence"/>
</dbReference>
<name>A0ABP8NF87_9BACT</name>
<keyword evidence="2" id="KW-1185">Reference proteome</keyword>
<dbReference type="EMBL" id="BAABGA010000074">
    <property type="protein sequence ID" value="GAA4465361.1"/>
    <property type="molecule type" value="Genomic_DNA"/>
</dbReference>